<feature type="domain" description="CBU-0592-like" evidence="2">
    <location>
        <begin position="3"/>
        <end position="76"/>
    </location>
</feature>
<dbReference type="InterPro" id="IPR058058">
    <property type="entry name" value="CBU_0592-like"/>
</dbReference>
<feature type="transmembrane region" description="Helical" evidence="1">
    <location>
        <begin position="56"/>
        <end position="74"/>
    </location>
</feature>
<keyword evidence="1" id="KW-0472">Membrane</keyword>
<name>A0ABP4YIS9_9ACTN</name>
<dbReference type="Pfam" id="PF26604">
    <property type="entry name" value="CBU_0592"/>
    <property type="match status" value="1"/>
</dbReference>
<protein>
    <recommendedName>
        <fullName evidence="2">CBU-0592-like domain-containing protein</fullName>
    </recommendedName>
</protein>
<dbReference type="EMBL" id="BAAALT010000161">
    <property type="protein sequence ID" value="GAA1819178.1"/>
    <property type="molecule type" value="Genomic_DNA"/>
</dbReference>
<keyword evidence="1" id="KW-0812">Transmembrane</keyword>
<evidence type="ECO:0000313" key="4">
    <source>
        <dbReference type="Proteomes" id="UP001500218"/>
    </source>
</evidence>
<evidence type="ECO:0000313" key="3">
    <source>
        <dbReference type="EMBL" id="GAA1819178.1"/>
    </source>
</evidence>
<evidence type="ECO:0000256" key="1">
    <source>
        <dbReference type="SAM" id="Phobius"/>
    </source>
</evidence>
<accession>A0ABP4YIS9</accession>
<keyword evidence="1" id="KW-1133">Transmembrane helix</keyword>
<sequence length="89" mass="9278">MSEIFQIVGALLVLAGFTAAQLGRLNPRSVGYLVVNILGAGVLAVVAALDHDWGFLLLEGTWAIVSTASLLGVLRREAAPLGATSPHNR</sequence>
<feature type="transmembrane region" description="Helical" evidence="1">
    <location>
        <begin position="30"/>
        <end position="49"/>
    </location>
</feature>
<keyword evidence="4" id="KW-1185">Reference proteome</keyword>
<dbReference type="RefSeq" id="WP_344135700.1">
    <property type="nucleotide sequence ID" value="NZ_BAAALT010000161.1"/>
</dbReference>
<comment type="caution">
    <text evidence="3">The sequence shown here is derived from an EMBL/GenBank/DDBJ whole genome shotgun (WGS) entry which is preliminary data.</text>
</comment>
<dbReference type="Proteomes" id="UP001500218">
    <property type="component" value="Unassembled WGS sequence"/>
</dbReference>
<organism evidence="3 4">
    <name type="scientific">Luedemannella flava</name>
    <dbReference type="NCBI Taxonomy" id="349316"/>
    <lineage>
        <taxon>Bacteria</taxon>
        <taxon>Bacillati</taxon>
        <taxon>Actinomycetota</taxon>
        <taxon>Actinomycetes</taxon>
        <taxon>Micromonosporales</taxon>
        <taxon>Micromonosporaceae</taxon>
        <taxon>Luedemannella</taxon>
    </lineage>
</organism>
<evidence type="ECO:0000259" key="2">
    <source>
        <dbReference type="Pfam" id="PF26604"/>
    </source>
</evidence>
<reference evidence="4" key="1">
    <citation type="journal article" date="2019" name="Int. J. Syst. Evol. Microbiol.">
        <title>The Global Catalogue of Microorganisms (GCM) 10K type strain sequencing project: providing services to taxonomists for standard genome sequencing and annotation.</title>
        <authorList>
            <consortium name="The Broad Institute Genomics Platform"/>
            <consortium name="The Broad Institute Genome Sequencing Center for Infectious Disease"/>
            <person name="Wu L."/>
            <person name="Ma J."/>
        </authorList>
    </citation>
    <scope>NUCLEOTIDE SEQUENCE [LARGE SCALE GENOMIC DNA]</scope>
    <source>
        <strain evidence="4">JCM 13250</strain>
    </source>
</reference>
<dbReference type="NCBIfam" id="NF047864">
    <property type="entry name" value="CBU_0592_membra"/>
    <property type="match status" value="1"/>
</dbReference>
<proteinExistence type="predicted"/>
<gene>
    <name evidence="3" type="ORF">GCM10009682_44760</name>
</gene>